<protein>
    <recommendedName>
        <fullName evidence="2">HTH cro/C1-type domain-containing protein</fullName>
    </recommendedName>
</protein>
<dbReference type="InterPro" id="IPR008979">
    <property type="entry name" value="Galactose-bd-like_sf"/>
</dbReference>
<feature type="compositionally biased region" description="Polar residues" evidence="1">
    <location>
        <begin position="146"/>
        <end position="155"/>
    </location>
</feature>
<reference evidence="3 4" key="1">
    <citation type="submission" date="2020-03" db="EMBL/GenBank/DDBJ databases">
        <title>WGS of actinomycetes isolated from Thailand.</title>
        <authorList>
            <person name="Thawai C."/>
        </authorList>
    </citation>
    <scope>NUCLEOTIDE SEQUENCE [LARGE SCALE GENOMIC DNA]</scope>
    <source>
        <strain evidence="3 4">PRB2-1</strain>
    </source>
</reference>
<dbReference type="PROSITE" id="PS50943">
    <property type="entry name" value="HTH_CROC1"/>
    <property type="match status" value="1"/>
</dbReference>
<evidence type="ECO:0000313" key="4">
    <source>
        <dbReference type="Proteomes" id="UP000734511"/>
    </source>
</evidence>
<feature type="compositionally biased region" description="Polar residues" evidence="1">
    <location>
        <begin position="276"/>
        <end position="287"/>
    </location>
</feature>
<proteinExistence type="predicted"/>
<dbReference type="CDD" id="cd00093">
    <property type="entry name" value="HTH_XRE"/>
    <property type="match status" value="1"/>
</dbReference>
<feature type="region of interest" description="Disordered" evidence="1">
    <location>
        <begin position="198"/>
        <end position="240"/>
    </location>
</feature>
<dbReference type="Gene3D" id="1.10.260.40">
    <property type="entry name" value="lambda repressor-like DNA-binding domains"/>
    <property type="match status" value="1"/>
</dbReference>
<sequence length="452" mass="50185">MADEKFVQVPQDAMRERRGLAERLKMLRQATQKSQREFADILGVDHSTVSVYEKPDGRVPDLEYIDGFLAEVAGRTDVTADVLKDTRDSYGRLLRLLCDQPHERGRTHNYRQLLRVYELTVEREALTAELAQVREQQRDVEEELTRLQQDSSAGTSADPEREQQLRETAAALQQRRGVLIHRRDTVVSDLDAYHAQLRQSRIPAPPNSPPTIPNNGGRTVGPPQQRSLPPSPPRNTRPHAPTTAIVAGALVVLLLGGWLIYRTTSPSPDPRHDTADQQPAHSPTVAASRTRSPSPYPSLTPTPTKPATMLLTDLPSVAVEKDNLATRSFEVGDGTVDNIHYANALVSSIKSDASFLGCEDASGYSEYNLGHQWKKLTMVLGIDDNSTEKSAQITIALDDRTLYKNEIRLDKTQRVPLDVTNGLRLRISFDDTDPDDYACHLGKVVIGNPTLS</sequence>
<dbReference type="Pfam" id="PF08305">
    <property type="entry name" value="NPCBM"/>
    <property type="match status" value="1"/>
</dbReference>
<dbReference type="InterPro" id="IPR038637">
    <property type="entry name" value="NPCBM_sf"/>
</dbReference>
<gene>
    <name evidence="3" type="ORF">HCN08_15485</name>
</gene>
<evidence type="ECO:0000313" key="3">
    <source>
        <dbReference type="EMBL" id="NJP44784.1"/>
    </source>
</evidence>
<keyword evidence="4" id="KW-1185">Reference proteome</keyword>
<comment type="caution">
    <text evidence="3">The sequence shown here is derived from an EMBL/GenBank/DDBJ whole genome shotgun (WGS) entry which is preliminary data.</text>
</comment>
<feature type="compositionally biased region" description="Pro residues" evidence="1">
    <location>
        <begin position="203"/>
        <end position="212"/>
    </location>
</feature>
<organism evidence="3 4">
    <name type="scientific">Actinacidiphila epipremni</name>
    <dbReference type="NCBI Taxonomy" id="2053013"/>
    <lineage>
        <taxon>Bacteria</taxon>
        <taxon>Bacillati</taxon>
        <taxon>Actinomycetota</taxon>
        <taxon>Actinomycetes</taxon>
        <taxon>Kitasatosporales</taxon>
        <taxon>Streptomycetaceae</taxon>
        <taxon>Actinacidiphila</taxon>
    </lineage>
</organism>
<dbReference type="InterPro" id="IPR010982">
    <property type="entry name" value="Lambda_DNA-bd_dom_sf"/>
</dbReference>
<evidence type="ECO:0000259" key="2">
    <source>
        <dbReference type="PROSITE" id="PS50943"/>
    </source>
</evidence>
<dbReference type="InterPro" id="IPR013222">
    <property type="entry name" value="Glyco_hyd_98_carb-bd"/>
</dbReference>
<dbReference type="RefSeq" id="WP_167983631.1">
    <property type="nucleotide sequence ID" value="NZ_JAATEJ010000010.1"/>
</dbReference>
<evidence type="ECO:0000256" key="1">
    <source>
        <dbReference type="SAM" id="MobiDB-lite"/>
    </source>
</evidence>
<dbReference type="EMBL" id="JAATEJ010000010">
    <property type="protein sequence ID" value="NJP44784.1"/>
    <property type="molecule type" value="Genomic_DNA"/>
</dbReference>
<dbReference type="SUPFAM" id="SSF47413">
    <property type="entry name" value="lambda repressor-like DNA-binding domains"/>
    <property type="match status" value="1"/>
</dbReference>
<feature type="region of interest" description="Disordered" evidence="1">
    <location>
        <begin position="265"/>
        <end position="308"/>
    </location>
</feature>
<feature type="region of interest" description="Disordered" evidence="1">
    <location>
        <begin position="141"/>
        <end position="164"/>
    </location>
</feature>
<name>A0ABX0ZR83_9ACTN</name>
<accession>A0ABX0ZR83</accession>
<dbReference type="SUPFAM" id="SSF49785">
    <property type="entry name" value="Galactose-binding domain-like"/>
    <property type="match status" value="1"/>
</dbReference>
<feature type="domain" description="HTH cro/C1-type" evidence="2">
    <location>
        <begin position="24"/>
        <end position="54"/>
    </location>
</feature>
<dbReference type="Proteomes" id="UP000734511">
    <property type="component" value="Unassembled WGS sequence"/>
</dbReference>
<feature type="compositionally biased region" description="Pro residues" evidence="1">
    <location>
        <begin position="294"/>
        <end position="304"/>
    </location>
</feature>
<dbReference type="InterPro" id="IPR001387">
    <property type="entry name" value="Cro/C1-type_HTH"/>
</dbReference>
<dbReference type="Gene3D" id="2.60.120.1060">
    <property type="entry name" value="NPCBM/NEW2 domain"/>
    <property type="match status" value="1"/>
</dbReference>